<dbReference type="EMBL" id="QNGE01008666">
    <property type="protein sequence ID" value="KAA3670715.1"/>
    <property type="molecule type" value="Genomic_DNA"/>
</dbReference>
<keyword evidence="1" id="KW-0694">RNA-binding</keyword>
<dbReference type="AlphaFoldDB" id="A0A5J4N5D8"/>
<comment type="caution">
    <text evidence="3">The sequence shown here is derived from an EMBL/GenBank/DDBJ whole genome shotgun (WGS) entry which is preliminary data.</text>
</comment>
<dbReference type="PANTHER" id="PTHR15592">
    <property type="entry name" value="MATRIN 3/NUCLEAR PROTEIN 220-RELATED"/>
    <property type="match status" value="1"/>
</dbReference>
<name>A0A5J4N5D8_9TREM</name>
<dbReference type="SUPFAM" id="SSF54928">
    <property type="entry name" value="RNA-binding domain, RBD"/>
    <property type="match status" value="1"/>
</dbReference>
<dbReference type="InterPro" id="IPR035979">
    <property type="entry name" value="RBD_domain_sf"/>
</dbReference>
<protein>
    <recommendedName>
        <fullName evidence="2">RRM domain-containing protein</fullName>
    </recommendedName>
</protein>
<accession>A0A5J4N5D8</accession>
<dbReference type="Pfam" id="PF00076">
    <property type="entry name" value="RRM_1"/>
    <property type="match status" value="1"/>
</dbReference>
<dbReference type="InterPro" id="IPR012677">
    <property type="entry name" value="Nucleotide-bd_a/b_plait_sf"/>
</dbReference>
<organism evidence="3 4">
    <name type="scientific">Paragonimus westermani</name>
    <dbReference type="NCBI Taxonomy" id="34504"/>
    <lineage>
        <taxon>Eukaryota</taxon>
        <taxon>Metazoa</taxon>
        <taxon>Spiralia</taxon>
        <taxon>Lophotrochozoa</taxon>
        <taxon>Platyhelminthes</taxon>
        <taxon>Trematoda</taxon>
        <taxon>Digenea</taxon>
        <taxon>Plagiorchiida</taxon>
        <taxon>Troglotremata</taxon>
        <taxon>Troglotrematidae</taxon>
        <taxon>Paragonimus</taxon>
    </lineage>
</organism>
<dbReference type="Gene3D" id="3.30.70.330">
    <property type="match status" value="1"/>
</dbReference>
<evidence type="ECO:0000313" key="3">
    <source>
        <dbReference type="EMBL" id="KAA3670715.1"/>
    </source>
</evidence>
<evidence type="ECO:0000256" key="1">
    <source>
        <dbReference type="PROSITE-ProRule" id="PRU00176"/>
    </source>
</evidence>
<dbReference type="GO" id="GO:0003723">
    <property type="term" value="F:RNA binding"/>
    <property type="evidence" value="ECO:0007669"/>
    <property type="project" value="UniProtKB-UniRule"/>
</dbReference>
<dbReference type="Proteomes" id="UP000324629">
    <property type="component" value="Unassembled WGS sequence"/>
</dbReference>
<dbReference type="PROSITE" id="PS50102">
    <property type="entry name" value="RRM"/>
    <property type="match status" value="1"/>
</dbReference>
<sequence length="74" mass="8581">MSSTRKRNRPEDWGELEPSPVIHISELPEHTLEIDLIRIFEQYGPIRDLAMMPHRGQALLEYSDLSSAENAVHR</sequence>
<reference evidence="3 4" key="1">
    <citation type="journal article" date="2019" name="Gigascience">
        <title>Whole-genome sequence of the oriental lung fluke Paragonimus westermani.</title>
        <authorList>
            <person name="Oey H."/>
            <person name="Zakrzewski M."/>
            <person name="Narain K."/>
            <person name="Devi K.R."/>
            <person name="Agatsuma T."/>
            <person name="Nawaratna S."/>
            <person name="Gobert G.N."/>
            <person name="Jones M.K."/>
            <person name="Ragan M.A."/>
            <person name="McManus D.P."/>
            <person name="Krause L."/>
        </authorList>
    </citation>
    <scope>NUCLEOTIDE SEQUENCE [LARGE SCALE GENOMIC DNA]</scope>
    <source>
        <strain evidence="3 4">IND2009</strain>
    </source>
</reference>
<dbReference type="InterPro" id="IPR000504">
    <property type="entry name" value="RRM_dom"/>
</dbReference>
<evidence type="ECO:0000259" key="2">
    <source>
        <dbReference type="PROSITE" id="PS50102"/>
    </source>
</evidence>
<evidence type="ECO:0000313" key="4">
    <source>
        <dbReference type="Proteomes" id="UP000324629"/>
    </source>
</evidence>
<feature type="domain" description="RRM" evidence="2">
    <location>
        <begin position="20"/>
        <end position="74"/>
    </location>
</feature>
<gene>
    <name evidence="3" type="ORF">DEA37_0000954</name>
</gene>
<proteinExistence type="predicted"/>
<keyword evidence="4" id="KW-1185">Reference proteome</keyword>